<keyword evidence="3" id="KW-1185">Reference proteome</keyword>
<evidence type="ECO:0000313" key="3">
    <source>
        <dbReference type="Proteomes" id="UP000578697"/>
    </source>
</evidence>
<dbReference type="Pfam" id="PF13306">
    <property type="entry name" value="LRR_5"/>
    <property type="match status" value="2"/>
</dbReference>
<sequence>MKTKLLKLLALLFAGVMFSGCHGEEKKEIITCKPENFKEKISSLESGGTYNVAVKGTVSNYNSFIKNVQAALSQDKSVKIYLDLSETEGLKTFNSAASNLLGISLPASIKELNYNSLKGKNLRYVDFPKGNQYYTVVDKNSIYNTKYKSLIAVLQTAKELDVPEGTNSIEGFVIYYLNSLEKVSLPSTITQIQVGNFDYCNNLTSVTGKINTSSIYSIFEECPNLKLVDLRGSTFKDVDSCFLGLGKVQVKLPETVERIYSSFNGLADTEITLPKNVSCIIKSFEKTELSDIKLPENLKELVHSFNNCSKLKTIEFGENLELLLGGFDSCAELKSITLPASIKRITPECMIIGKDPVKRSEWNFNIDLEDKTKWFYMSEKRVYDLGVSYNVILEKPVESEILSSPEALGNFVNNLKTAEGIKENDKIYGDSYQINGIWKNGYDIYVHGYDYYR</sequence>
<dbReference type="InterPro" id="IPR053139">
    <property type="entry name" value="Surface_bspA-like"/>
</dbReference>
<gene>
    <name evidence="2" type="ORF">HNP77_000643</name>
</gene>
<evidence type="ECO:0000256" key="1">
    <source>
        <dbReference type="SAM" id="SignalP"/>
    </source>
</evidence>
<dbReference type="PROSITE" id="PS51257">
    <property type="entry name" value="PROKAR_LIPOPROTEIN"/>
    <property type="match status" value="1"/>
</dbReference>
<proteinExistence type="predicted"/>
<dbReference type="EMBL" id="JACHFR010000001">
    <property type="protein sequence ID" value="MBB5218299.1"/>
    <property type="molecule type" value="Genomic_DNA"/>
</dbReference>
<dbReference type="PANTHER" id="PTHR45661:SF3">
    <property type="entry name" value="IG-LIKE DOMAIN-CONTAINING PROTEIN"/>
    <property type="match status" value="1"/>
</dbReference>
<dbReference type="Proteomes" id="UP000578697">
    <property type="component" value="Unassembled WGS sequence"/>
</dbReference>
<name>A0A840S6W3_9SPIR</name>
<protein>
    <recommendedName>
        <fullName evidence="4">Leucine rich repeat-containing protein</fullName>
    </recommendedName>
</protein>
<dbReference type="RefSeq" id="WP_184651721.1">
    <property type="nucleotide sequence ID" value="NZ_JACHFR010000001.1"/>
</dbReference>
<dbReference type="InterPro" id="IPR026906">
    <property type="entry name" value="LRR_5"/>
</dbReference>
<keyword evidence="1" id="KW-0732">Signal</keyword>
<reference evidence="2 3" key="1">
    <citation type="submission" date="2020-08" db="EMBL/GenBank/DDBJ databases">
        <title>Genomic Encyclopedia of Type Strains, Phase IV (KMG-IV): sequencing the most valuable type-strain genomes for metagenomic binning, comparative biology and taxonomic classification.</title>
        <authorList>
            <person name="Goeker M."/>
        </authorList>
    </citation>
    <scope>NUCLEOTIDE SEQUENCE [LARGE SCALE GENOMIC DNA]</scope>
    <source>
        <strain evidence="2 3">DSM 103679</strain>
    </source>
</reference>
<evidence type="ECO:0008006" key="4">
    <source>
        <dbReference type="Google" id="ProtNLM"/>
    </source>
</evidence>
<dbReference type="AlphaFoldDB" id="A0A840S6W3"/>
<dbReference type="PANTHER" id="PTHR45661">
    <property type="entry name" value="SURFACE ANTIGEN"/>
    <property type="match status" value="1"/>
</dbReference>
<dbReference type="Gene3D" id="3.80.10.10">
    <property type="entry name" value="Ribonuclease Inhibitor"/>
    <property type="match status" value="2"/>
</dbReference>
<feature type="chain" id="PRO_5032859064" description="Leucine rich repeat-containing protein" evidence="1">
    <location>
        <begin position="24"/>
        <end position="453"/>
    </location>
</feature>
<comment type="caution">
    <text evidence="2">The sequence shown here is derived from an EMBL/GenBank/DDBJ whole genome shotgun (WGS) entry which is preliminary data.</text>
</comment>
<accession>A0A840S6W3</accession>
<dbReference type="InterPro" id="IPR032675">
    <property type="entry name" value="LRR_dom_sf"/>
</dbReference>
<organism evidence="2 3">
    <name type="scientific">Treponema rectale</name>
    <dbReference type="NCBI Taxonomy" id="744512"/>
    <lineage>
        <taxon>Bacteria</taxon>
        <taxon>Pseudomonadati</taxon>
        <taxon>Spirochaetota</taxon>
        <taxon>Spirochaetia</taxon>
        <taxon>Spirochaetales</taxon>
        <taxon>Treponemataceae</taxon>
        <taxon>Treponema</taxon>
    </lineage>
</organism>
<dbReference type="SUPFAM" id="SSF52058">
    <property type="entry name" value="L domain-like"/>
    <property type="match status" value="1"/>
</dbReference>
<feature type="signal peptide" evidence="1">
    <location>
        <begin position="1"/>
        <end position="23"/>
    </location>
</feature>
<evidence type="ECO:0000313" key="2">
    <source>
        <dbReference type="EMBL" id="MBB5218299.1"/>
    </source>
</evidence>